<protein>
    <submittedName>
        <fullName evidence="1">Uncharacterized protein</fullName>
    </submittedName>
</protein>
<evidence type="ECO:0000313" key="1">
    <source>
        <dbReference type="EMBL" id="KAJ6410387.1"/>
    </source>
</evidence>
<proteinExistence type="predicted"/>
<gene>
    <name evidence="1" type="ORF">OIU84_007184</name>
</gene>
<organism evidence="1 2">
    <name type="scientific">Salix udensis</name>
    <dbReference type="NCBI Taxonomy" id="889485"/>
    <lineage>
        <taxon>Eukaryota</taxon>
        <taxon>Viridiplantae</taxon>
        <taxon>Streptophyta</taxon>
        <taxon>Embryophyta</taxon>
        <taxon>Tracheophyta</taxon>
        <taxon>Spermatophyta</taxon>
        <taxon>Magnoliopsida</taxon>
        <taxon>eudicotyledons</taxon>
        <taxon>Gunneridae</taxon>
        <taxon>Pentapetalae</taxon>
        <taxon>rosids</taxon>
        <taxon>fabids</taxon>
        <taxon>Malpighiales</taxon>
        <taxon>Salicaceae</taxon>
        <taxon>Saliceae</taxon>
        <taxon>Salix</taxon>
    </lineage>
</organism>
<evidence type="ECO:0000313" key="2">
    <source>
        <dbReference type="Proteomes" id="UP001162972"/>
    </source>
</evidence>
<sequence>MVHVGFISQSRKPVKKQFDACRFHMLAALILELEPMADRAHDIPRMVRFWSELKSLCLTRITSDTIVLNKEASPCYELTQ</sequence>
<dbReference type="AlphaFoldDB" id="A0AAD6JSI2"/>
<accession>A0AAD6JSI2</accession>
<keyword evidence="2" id="KW-1185">Reference proteome</keyword>
<comment type="caution">
    <text evidence="1">The sequence shown here is derived from an EMBL/GenBank/DDBJ whole genome shotgun (WGS) entry which is preliminary data.</text>
</comment>
<dbReference type="EMBL" id="JAPFFJ010000014">
    <property type="protein sequence ID" value="KAJ6410387.1"/>
    <property type="molecule type" value="Genomic_DNA"/>
</dbReference>
<dbReference type="Proteomes" id="UP001162972">
    <property type="component" value="Chromosome 15Z"/>
</dbReference>
<reference evidence="1 2" key="1">
    <citation type="journal article" date="2023" name="Int. J. Mol. Sci.">
        <title>De Novo Assembly and Annotation of 11 Diverse Shrub Willow (Salix) Genomes Reveals Novel Gene Organization in Sex-Linked Regions.</title>
        <authorList>
            <person name="Hyden B."/>
            <person name="Feng K."/>
            <person name="Yates T.B."/>
            <person name="Jawdy S."/>
            <person name="Cereghino C."/>
            <person name="Smart L.B."/>
            <person name="Muchero W."/>
        </authorList>
    </citation>
    <scope>NUCLEOTIDE SEQUENCE [LARGE SCALE GENOMIC DNA]</scope>
    <source>
        <tissue evidence="1">Shoot tip</tissue>
    </source>
</reference>
<name>A0AAD6JSI2_9ROSI</name>